<dbReference type="RefSeq" id="WP_161827176.1">
    <property type="nucleotide sequence ID" value="NZ_WVIC01000067.1"/>
</dbReference>
<dbReference type="InterPro" id="IPR021731">
    <property type="entry name" value="AMIN_dom"/>
</dbReference>
<evidence type="ECO:0000259" key="13">
    <source>
        <dbReference type="Pfam" id="PF00593"/>
    </source>
</evidence>
<feature type="domain" description="TonB-dependent receptor plug" evidence="14">
    <location>
        <begin position="164"/>
        <end position="271"/>
    </location>
</feature>
<evidence type="ECO:0000313" key="17">
    <source>
        <dbReference type="Proteomes" id="UP000607397"/>
    </source>
</evidence>
<evidence type="ECO:0000256" key="10">
    <source>
        <dbReference type="ARBA" id="ARBA00023237"/>
    </source>
</evidence>
<accession>A0A8K2AA23</accession>
<feature type="domain" description="AMIN" evidence="15">
    <location>
        <begin position="35"/>
        <end position="130"/>
    </location>
</feature>
<evidence type="ECO:0000256" key="8">
    <source>
        <dbReference type="ARBA" id="ARBA00023077"/>
    </source>
</evidence>
<dbReference type="CDD" id="cd01347">
    <property type="entry name" value="ligand_gated_channel"/>
    <property type="match status" value="1"/>
</dbReference>
<dbReference type="GO" id="GO:0009279">
    <property type="term" value="C:cell outer membrane"/>
    <property type="evidence" value="ECO:0007669"/>
    <property type="project" value="UniProtKB-SubCell"/>
</dbReference>
<evidence type="ECO:0000256" key="5">
    <source>
        <dbReference type="ARBA" id="ARBA00022692"/>
    </source>
</evidence>
<evidence type="ECO:0000256" key="4">
    <source>
        <dbReference type="ARBA" id="ARBA00022496"/>
    </source>
</evidence>
<dbReference type="Proteomes" id="UP000607397">
    <property type="component" value="Unassembled WGS sequence"/>
</dbReference>
<proteinExistence type="inferred from homology"/>
<evidence type="ECO:0000259" key="15">
    <source>
        <dbReference type="Pfam" id="PF11741"/>
    </source>
</evidence>
<keyword evidence="6" id="KW-0408">Iron</keyword>
<dbReference type="PROSITE" id="PS52016">
    <property type="entry name" value="TONB_DEPENDENT_REC_3"/>
    <property type="match status" value="1"/>
</dbReference>
<dbReference type="Pfam" id="PF07715">
    <property type="entry name" value="Plug"/>
    <property type="match status" value="1"/>
</dbReference>
<evidence type="ECO:0000313" key="16">
    <source>
        <dbReference type="EMBL" id="NCJ08705.1"/>
    </source>
</evidence>
<keyword evidence="8 12" id="KW-0798">TonB box</keyword>
<organism evidence="16 17">
    <name type="scientific">Petrachloros mirabilis ULC683</name>
    <dbReference type="NCBI Taxonomy" id="2781853"/>
    <lineage>
        <taxon>Bacteria</taxon>
        <taxon>Bacillati</taxon>
        <taxon>Cyanobacteriota</taxon>
        <taxon>Cyanophyceae</taxon>
        <taxon>Synechococcales</taxon>
        <taxon>Petrachlorosaceae</taxon>
        <taxon>Petrachloros</taxon>
        <taxon>Petrachloros mirabilis</taxon>
    </lineage>
</organism>
<keyword evidence="2 11" id="KW-0813">Transport</keyword>
<protein>
    <submittedName>
        <fullName evidence="16">TonB-dependent receptor</fullName>
    </submittedName>
</protein>
<name>A0A8K2AA23_9CYAN</name>
<sequence length="819" mass="90017">MTHNILQFSETEQPVTSVEAWMTQVGQSLIRVTGVQVNPTETGLELVLQTDQGDLTVPTPVTVGNALIADIPNAILALPDGNEFQQYSPINGIALVTVTSYAENQVRVAITGLNAPPTAEIRTDAQQLILSLSPSSETEDEAAADEAQDSISIVVTAQKTPEDIQDVPLSVTVLTEQEIEDADITSLEEIARNVPNFSFFPSGDRSFAIYSVRGLSNSSVIASRDPVDFYIDGVPYGFASFLDVDLPELERVEVLRGPQSVLYGRNSLAGVVNLITRRPSDVLEFSGIVGYGSYNDLDLRASVSGPLIEEQLFFRLSGNYGSRDGYLRNTFLDTDVNERSGGTGRAQLLWIPSEDWEIALNASFEAYRDGASAYVPLGQSNPFETEQDVDGFNALVTNAQSLQISYNHSDFRFASITAHRFSQNDLEFDGDYTTADAVVRVLDELSTSIFSQEFRLQSPETAEHFEWLLGGYYESSQFHSVDNGFRFGNDATTLLGVPFPAGTLNLSNSGVSANTLAVFGQISYRPIDALTLTTGLRYESTTSRLESFERTLRIPGPPDLSLLSLRNIEQDGDALLPRFVIEYRFNPDMMTYGSITRGYRPPGTNFGAGSVETATYGAERSWNYEVGFKSSWLNNRLAVNLALFHNPVENFQVLSFDELGGSFTDNANVRISGLELEARATPTTGFDIIAGLGIVDARFTDFTNRFTGEDSAGNRLTFAPNITYNLAIQYRNPIGIFGRVELQGLGTTYFDDANFLKQDPYAIINARLGYERDNFGIYLFANNIFNTEYINQAFSLPPIGSIASYGTPATYGVQVRSRF</sequence>
<dbReference type="InterPro" id="IPR000531">
    <property type="entry name" value="Beta-barrel_TonB"/>
</dbReference>
<dbReference type="Pfam" id="PF00593">
    <property type="entry name" value="TonB_dep_Rec_b-barrel"/>
    <property type="match status" value="1"/>
</dbReference>
<dbReference type="PANTHER" id="PTHR32552">
    <property type="entry name" value="FERRICHROME IRON RECEPTOR-RELATED"/>
    <property type="match status" value="1"/>
</dbReference>
<gene>
    <name evidence="16" type="ORF">GS597_19780</name>
</gene>
<dbReference type="EMBL" id="WVIC01000067">
    <property type="protein sequence ID" value="NCJ08705.1"/>
    <property type="molecule type" value="Genomic_DNA"/>
</dbReference>
<dbReference type="PANTHER" id="PTHR32552:SF81">
    <property type="entry name" value="TONB-DEPENDENT OUTER MEMBRANE RECEPTOR"/>
    <property type="match status" value="1"/>
</dbReference>
<dbReference type="InterPro" id="IPR012910">
    <property type="entry name" value="Plug_dom"/>
</dbReference>
<keyword evidence="9 11" id="KW-0472">Membrane</keyword>
<evidence type="ECO:0000256" key="2">
    <source>
        <dbReference type="ARBA" id="ARBA00022448"/>
    </source>
</evidence>
<dbReference type="InterPro" id="IPR039426">
    <property type="entry name" value="TonB-dep_rcpt-like"/>
</dbReference>
<evidence type="ECO:0000256" key="1">
    <source>
        <dbReference type="ARBA" id="ARBA00004571"/>
    </source>
</evidence>
<dbReference type="GO" id="GO:0006826">
    <property type="term" value="P:iron ion transport"/>
    <property type="evidence" value="ECO:0007669"/>
    <property type="project" value="UniProtKB-KW"/>
</dbReference>
<keyword evidence="4" id="KW-0410">Iron transport</keyword>
<evidence type="ECO:0000256" key="12">
    <source>
        <dbReference type="RuleBase" id="RU003357"/>
    </source>
</evidence>
<evidence type="ECO:0000256" key="7">
    <source>
        <dbReference type="ARBA" id="ARBA00023065"/>
    </source>
</evidence>
<comment type="subcellular location">
    <subcellularLocation>
        <location evidence="1 11">Cell outer membrane</location>
        <topology evidence="1 11">Multi-pass membrane protein</topology>
    </subcellularLocation>
</comment>
<keyword evidence="17" id="KW-1185">Reference proteome</keyword>
<feature type="domain" description="TonB-dependent receptor-like beta-barrel" evidence="13">
    <location>
        <begin position="383"/>
        <end position="784"/>
    </location>
</feature>
<evidence type="ECO:0000256" key="3">
    <source>
        <dbReference type="ARBA" id="ARBA00022452"/>
    </source>
</evidence>
<dbReference type="Gene3D" id="2.40.170.20">
    <property type="entry name" value="TonB-dependent receptor, beta-barrel domain"/>
    <property type="match status" value="1"/>
</dbReference>
<keyword evidence="3 11" id="KW-1134">Transmembrane beta strand</keyword>
<keyword evidence="10 11" id="KW-0998">Cell outer membrane</keyword>
<dbReference type="Pfam" id="PF11741">
    <property type="entry name" value="AMIN"/>
    <property type="match status" value="1"/>
</dbReference>
<dbReference type="AlphaFoldDB" id="A0A8K2AA23"/>
<keyword evidence="5 11" id="KW-0812">Transmembrane</keyword>
<evidence type="ECO:0000256" key="6">
    <source>
        <dbReference type="ARBA" id="ARBA00023004"/>
    </source>
</evidence>
<comment type="similarity">
    <text evidence="11 12">Belongs to the TonB-dependent receptor family.</text>
</comment>
<evidence type="ECO:0000259" key="14">
    <source>
        <dbReference type="Pfam" id="PF07715"/>
    </source>
</evidence>
<evidence type="ECO:0000256" key="11">
    <source>
        <dbReference type="PROSITE-ProRule" id="PRU01360"/>
    </source>
</evidence>
<keyword evidence="7" id="KW-0406">Ion transport</keyword>
<dbReference type="InterPro" id="IPR036942">
    <property type="entry name" value="Beta-barrel_TonB_sf"/>
</dbReference>
<evidence type="ECO:0000256" key="9">
    <source>
        <dbReference type="ARBA" id="ARBA00023136"/>
    </source>
</evidence>
<reference evidence="16" key="1">
    <citation type="submission" date="2019-12" db="EMBL/GenBank/DDBJ databases">
        <title>High-Quality draft genome sequences of three cyanobacteria isolated from the limestone walls of the Old Cathedral of Coimbra.</title>
        <authorList>
            <person name="Tiago I."/>
            <person name="Soares F."/>
            <person name="Portugal A."/>
        </authorList>
    </citation>
    <scope>NUCLEOTIDE SEQUENCE [LARGE SCALE GENOMIC DNA]</scope>
    <source>
        <strain evidence="16">C</strain>
    </source>
</reference>
<dbReference type="SUPFAM" id="SSF56935">
    <property type="entry name" value="Porins"/>
    <property type="match status" value="1"/>
</dbReference>
<comment type="caution">
    <text evidence="16">The sequence shown here is derived from an EMBL/GenBank/DDBJ whole genome shotgun (WGS) entry which is preliminary data.</text>
</comment>
<keyword evidence="16" id="KW-0675">Receptor</keyword>